<sequence length="177" mass="18189">MYFPKALVLLASAAGLPVANADFMVYTEPPIPTSAIPSFANPSDAASWTTSVALNAGIAYRSFTASLGAPYKSSQSSAASEIAAWASSASNYSIPAQVTGSGTMTFYSEPSWYSALPSRARAFKELQVQDQFSVVRAVIEARQTKSSTGAASQATGGGGLLGREFGALAVVAAGVFL</sequence>
<dbReference type="AlphaFoldDB" id="A0A1Y2LQP4"/>
<feature type="chain" id="PRO_5012869937" evidence="1">
    <location>
        <begin position="22"/>
        <end position="177"/>
    </location>
</feature>
<gene>
    <name evidence="2" type="ORF">B5807_08320</name>
</gene>
<dbReference type="OMA" id="MVYTEPP"/>
<evidence type="ECO:0000256" key="1">
    <source>
        <dbReference type="SAM" id="SignalP"/>
    </source>
</evidence>
<reference evidence="2 3" key="1">
    <citation type="journal article" date="2017" name="Genome Announc.">
        <title>Genome sequence of the saprophytic ascomycete Epicoccum nigrum ICMP 19927 strain isolated from New Zealand.</title>
        <authorList>
            <person name="Fokin M."/>
            <person name="Fleetwood D."/>
            <person name="Weir B.S."/>
            <person name="Villas-Boas S.G."/>
        </authorList>
    </citation>
    <scope>NUCLEOTIDE SEQUENCE [LARGE SCALE GENOMIC DNA]</scope>
    <source>
        <strain evidence="2 3">ICMP 19927</strain>
    </source>
</reference>
<evidence type="ECO:0000313" key="3">
    <source>
        <dbReference type="Proteomes" id="UP000193240"/>
    </source>
</evidence>
<keyword evidence="1" id="KW-0732">Signal</keyword>
<organism evidence="2 3">
    <name type="scientific">Epicoccum nigrum</name>
    <name type="common">Soil fungus</name>
    <name type="synonym">Epicoccum purpurascens</name>
    <dbReference type="NCBI Taxonomy" id="105696"/>
    <lineage>
        <taxon>Eukaryota</taxon>
        <taxon>Fungi</taxon>
        <taxon>Dikarya</taxon>
        <taxon>Ascomycota</taxon>
        <taxon>Pezizomycotina</taxon>
        <taxon>Dothideomycetes</taxon>
        <taxon>Pleosporomycetidae</taxon>
        <taxon>Pleosporales</taxon>
        <taxon>Pleosporineae</taxon>
        <taxon>Didymellaceae</taxon>
        <taxon>Epicoccum</taxon>
    </lineage>
</organism>
<dbReference type="Proteomes" id="UP000193240">
    <property type="component" value="Unassembled WGS sequence"/>
</dbReference>
<feature type="signal peptide" evidence="1">
    <location>
        <begin position="1"/>
        <end position="21"/>
    </location>
</feature>
<proteinExistence type="predicted"/>
<name>A0A1Y2LQP4_EPING</name>
<dbReference type="InParanoid" id="A0A1Y2LQP4"/>
<evidence type="ECO:0000313" key="2">
    <source>
        <dbReference type="EMBL" id="OSS46050.1"/>
    </source>
</evidence>
<keyword evidence="3" id="KW-1185">Reference proteome</keyword>
<accession>A0A1Y2LQP4</accession>
<protein>
    <submittedName>
        <fullName evidence="2">Uncharacterized protein</fullName>
    </submittedName>
</protein>
<dbReference type="EMBL" id="KZ107852">
    <property type="protein sequence ID" value="OSS46050.1"/>
    <property type="molecule type" value="Genomic_DNA"/>
</dbReference>